<dbReference type="STRING" id="307486.GCA_000807215_00223"/>
<evidence type="ECO:0000256" key="1">
    <source>
        <dbReference type="ARBA" id="ARBA00005953"/>
    </source>
</evidence>
<dbReference type="NCBIfam" id="TIGR02799">
    <property type="entry name" value="thio_ybgC"/>
    <property type="match status" value="1"/>
</dbReference>
<dbReference type="InterPro" id="IPR029069">
    <property type="entry name" value="HotDog_dom_sf"/>
</dbReference>
<dbReference type="InterPro" id="IPR050563">
    <property type="entry name" value="4-hydroxybenzoyl-CoA_TE"/>
</dbReference>
<keyword evidence="2 3" id="KW-0378">Hydrolase</keyword>
<dbReference type="PIRSF" id="PIRSF003230">
    <property type="entry name" value="YbgC"/>
    <property type="match status" value="1"/>
</dbReference>
<evidence type="ECO:0000256" key="2">
    <source>
        <dbReference type="ARBA" id="ARBA00022801"/>
    </source>
</evidence>
<accession>A0A554WXC6</accession>
<dbReference type="NCBIfam" id="TIGR00051">
    <property type="entry name" value="YbgC/FadM family acyl-CoA thioesterase"/>
    <property type="match status" value="1"/>
</dbReference>
<dbReference type="Pfam" id="PF13279">
    <property type="entry name" value="4HBT_2"/>
    <property type="match status" value="1"/>
</dbReference>
<evidence type="ECO:0000313" key="4">
    <source>
        <dbReference type="Proteomes" id="UP000317763"/>
    </source>
</evidence>
<dbReference type="CDD" id="cd00586">
    <property type="entry name" value="4HBT"/>
    <property type="match status" value="1"/>
</dbReference>
<dbReference type="AlphaFoldDB" id="A0A554WXC6"/>
<dbReference type="EMBL" id="VJOM01000066">
    <property type="protein sequence ID" value="TSE28225.1"/>
    <property type="molecule type" value="Genomic_DNA"/>
</dbReference>
<sequence>MTPPAAADASAPRHTWPIRVYWEDTDAGGIVYYANYLKFFERARTEWLRGLGLEQHTLREQTGGMFVVSAAEVRYLQPARLDDRLEVHTTVRELGRASVTLHQQAWRVADAPTLLCEGTVRIGWVEAATLRPARLPAALAQRLRATRPAPTDRDLHP</sequence>
<dbReference type="RefSeq" id="WP_052231352.1">
    <property type="nucleotide sequence ID" value="NZ_CP083911.1"/>
</dbReference>
<dbReference type="SUPFAM" id="SSF54637">
    <property type="entry name" value="Thioesterase/thiol ester dehydrase-isomerase"/>
    <property type="match status" value="1"/>
</dbReference>
<proteinExistence type="inferred from homology"/>
<evidence type="ECO:0000313" key="3">
    <source>
        <dbReference type="EMBL" id="TSE28225.1"/>
    </source>
</evidence>
<comment type="similarity">
    <text evidence="1">Belongs to the 4-hydroxybenzoyl-CoA thioesterase family.</text>
</comment>
<gene>
    <name evidence="3" type="primary">ybgC</name>
    <name evidence="3" type="ORF">Ttaiw_02660</name>
</gene>
<dbReference type="PANTHER" id="PTHR31793">
    <property type="entry name" value="4-HYDROXYBENZOYL-COA THIOESTERASE FAMILY MEMBER"/>
    <property type="match status" value="1"/>
</dbReference>
<keyword evidence="4" id="KW-1185">Reference proteome</keyword>
<comment type="caution">
    <text evidence="3">The sequence shown here is derived from an EMBL/GenBank/DDBJ whole genome shotgun (WGS) entry which is preliminary data.</text>
</comment>
<protein>
    <submittedName>
        <fullName evidence="3">Acyl-CoA thioesterase YbgC</fullName>
        <ecNumber evidence="3">3.1.2.-</ecNumber>
    </submittedName>
</protein>
<dbReference type="GO" id="GO:0047617">
    <property type="term" value="F:fatty acyl-CoA hydrolase activity"/>
    <property type="evidence" value="ECO:0007669"/>
    <property type="project" value="TreeGrafter"/>
</dbReference>
<reference evidence="3 4" key="1">
    <citation type="submission" date="2019-07" db="EMBL/GenBank/DDBJ databases">
        <title>Tepidimonas taiwanensis I1-1 draft genome.</title>
        <authorList>
            <person name="Da Costa M.S."/>
            <person name="Froufe H.J.C."/>
            <person name="Egas C."/>
            <person name="Albuquerque L."/>
        </authorList>
    </citation>
    <scope>NUCLEOTIDE SEQUENCE [LARGE SCALE GENOMIC DNA]</scope>
    <source>
        <strain evidence="3 4">I1-1</strain>
    </source>
</reference>
<dbReference type="InterPro" id="IPR014166">
    <property type="entry name" value="Tol-Pal_acyl-CoA_thioesterase"/>
</dbReference>
<dbReference type="FunFam" id="3.10.129.10:FF:000004">
    <property type="entry name" value="Tol-pal system-associated acyl-CoA thioesterase"/>
    <property type="match status" value="1"/>
</dbReference>
<dbReference type="PANTHER" id="PTHR31793:SF37">
    <property type="entry name" value="ACYL-COA THIOESTER HYDROLASE YBGC"/>
    <property type="match status" value="1"/>
</dbReference>
<dbReference type="EC" id="3.1.2.-" evidence="3"/>
<dbReference type="InterPro" id="IPR006684">
    <property type="entry name" value="YbgC/YbaW"/>
</dbReference>
<dbReference type="Gene3D" id="3.10.129.10">
    <property type="entry name" value="Hotdog Thioesterase"/>
    <property type="match status" value="1"/>
</dbReference>
<organism evidence="3 4">
    <name type="scientific">Tepidimonas taiwanensis</name>
    <dbReference type="NCBI Taxonomy" id="307486"/>
    <lineage>
        <taxon>Bacteria</taxon>
        <taxon>Pseudomonadati</taxon>
        <taxon>Pseudomonadota</taxon>
        <taxon>Betaproteobacteria</taxon>
        <taxon>Burkholderiales</taxon>
        <taxon>Tepidimonas</taxon>
    </lineage>
</organism>
<dbReference type="Proteomes" id="UP000317763">
    <property type="component" value="Unassembled WGS sequence"/>
</dbReference>
<name>A0A554WXC6_9BURK</name>